<evidence type="ECO:0008006" key="2">
    <source>
        <dbReference type="Google" id="ProtNLM"/>
    </source>
</evidence>
<reference evidence="1" key="1">
    <citation type="journal article" date="2020" name="Nature">
        <title>Giant virus diversity and host interactions through global metagenomics.</title>
        <authorList>
            <person name="Schulz F."/>
            <person name="Roux S."/>
            <person name="Paez-Espino D."/>
            <person name="Jungbluth S."/>
            <person name="Walsh D.A."/>
            <person name="Denef V.J."/>
            <person name="McMahon K.D."/>
            <person name="Konstantinidis K.T."/>
            <person name="Eloe-Fadrosh E.A."/>
            <person name="Kyrpides N.C."/>
            <person name="Woyke T."/>
        </authorList>
    </citation>
    <scope>NUCLEOTIDE SEQUENCE</scope>
    <source>
        <strain evidence="1">GVMAG-M-3300025874-2</strain>
    </source>
</reference>
<evidence type="ECO:0000313" key="1">
    <source>
        <dbReference type="EMBL" id="QHU01687.1"/>
    </source>
</evidence>
<accession>A0A6C0JAV7</accession>
<dbReference type="AlphaFoldDB" id="A0A6C0JAV7"/>
<sequence length="294" mass="35338">MKSIRFAKKNAILIKDMNIKNTIHSRIKNITNIYSNFKNYKYLNDDNKNIVIDNITDYNFTPVSFGKKFMLFLTIIEDKKYTIMINKKKKDLIAIDLELNDDLYNNTLLDGELFKHEHKWIYQVNDIFIYNNVNYRFKSLEIRLDVLNQIFKNNYDFDTFKIILVEPYTFNYFMDFIKNKNTILNFKTSGILFKNINNNDNYLYIFQENRTKIKKYIFDVEKTDLPDVYKLFCMKNNKIVEHSIAAIPNLETSKKLKDLFSKSDKIKRFECKYYKSFNKYAPVSLTTDNLTELK</sequence>
<name>A0A6C0JAV7_9ZZZZ</name>
<organism evidence="1">
    <name type="scientific">viral metagenome</name>
    <dbReference type="NCBI Taxonomy" id="1070528"/>
    <lineage>
        <taxon>unclassified sequences</taxon>
        <taxon>metagenomes</taxon>
        <taxon>organismal metagenomes</taxon>
    </lineage>
</organism>
<dbReference type="SUPFAM" id="SSF56091">
    <property type="entry name" value="DNA ligase/mRNA capping enzyme, catalytic domain"/>
    <property type="match status" value="1"/>
</dbReference>
<dbReference type="Gene3D" id="3.30.470.30">
    <property type="entry name" value="DNA ligase/mRNA capping enzyme"/>
    <property type="match status" value="1"/>
</dbReference>
<protein>
    <recommendedName>
        <fullName evidence="2">mRNA capping enzyme adenylation domain-containing protein</fullName>
    </recommendedName>
</protein>
<proteinExistence type="predicted"/>
<dbReference type="EMBL" id="MN740346">
    <property type="protein sequence ID" value="QHU01687.1"/>
    <property type="molecule type" value="Genomic_DNA"/>
</dbReference>